<evidence type="ECO:0000259" key="6">
    <source>
        <dbReference type="Pfam" id="PF21036"/>
    </source>
</evidence>
<dbReference type="Pfam" id="PF06722">
    <property type="entry name" value="EryCIII-like_C"/>
    <property type="match status" value="1"/>
</dbReference>
<evidence type="ECO:0000256" key="1">
    <source>
        <dbReference type="ARBA" id="ARBA00006962"/>
    </source>
</evidence>
<evidence type="ECO:0000313" key="7">
    <source>
        <dbReference type="EMBL" id="RZQ61153.1"/>
    </source>
</evidence>
<dbReference type="Proteomes" id="UP000292003">
    <property type="component" value="Unassembled WGS sequence"/>
</dbReference>
<evidence type="ECO:0000259" key="5">
    <source>
        <dbReference type="Pfam" id="PF06722"/>
    </source>
</evidence>
<keyword evidence="4" id="KW-0045">Antibiotic biosynthesis</keyword>
<dbReference type="GO" id="GO:0016758">
    <property type="term" value="F:hexosyltransferase activity"/>
    <property type="evidence" value="ECO:0007669"/>
    <property type="project" value="UniProtKB-ARBA"/>
</dbReference>
<comment type="similarity">
    <text evidence="1">Belongs to the glycosyltransferase 28 family.</text>
</comment>
<dbReference type="CDD" id="cd03784">
    <property type="entry name" value="GT1_Gtf-like"/>
    <property type="match status" value="1"/>
</dbReference>
<dbReference type="NCBIfam" id="TIGR04516">
    <property type="entry name" value="glycosyl_450act"/>
    <property type="match status" value="1"/>
</dbReference>
<gene>
    <name evidence="7" type="ORF">EWH70_25060</name>
</gene>
<dbReference type="PANTHER" id="PTHR48050:SF13">
    <property type="entry name" value="STEROL 3-BETA-GLUCOSYLTRANSFERASE UGT80A2"/>
    <property type="match status" value="1"/>
</dbReference>
<accession>A0A4Q7J4D7</accession>
<dbReference type="RefSeq" id="WP_130477967.1">
    <property type="nucleotide sequence ID" value="NZ_SFCC01000013.1"/>
</dbReference>
<dbReference type="GO" id="GO:0017000">
    <property type="term" value="P:antibiotic biosynthetic process"/>
    <property type="evidence" value="ECO:0007669"/>
    <property type="project" value="UniProtKB-KW"/>
</dbReference>
<dbReference type="InterPro" id="IPR030953">
    <property type="entry name" value="Glycosyl_450act"/>
</dbReference>
<dbReference type="GO" id="GO:0008194">
    <property type="term" value="F:UDP-glycosyltransferase activity"/>
    <property type="evidence" value="ECO:0007669"/>
    <property type="project" value="InterPro"/>
</dbReference>
<dbReference type="InterPro" id="IPR010610">
    <property type="entry name" value="EryCIII-like_C"/>
</dbReference>
<name>A0A4Q7J4D7_9PSEU</name>
<dbReference type="EMBL" id="SFCC01000013">
    <property type="protein sequence ID" value="RZQ61153.1"/>
    <property type="molecule type" value="Genomic_DNA"/>
</dbReference>
<dbReference type="Gene3D" id="3.40.50.2000">
    <property type="entry name" value="Glycogen Phosphorylase B"/>
    <property type="match status" value="2"/>
</dbReference>
<feature type="domain" description="Erythromycin biosynthesis protein CIII-like C-terminal" evidence="5">
    <location>
        <begin position="273"/>
        <end position="416"/>
    </location>
</feature>
<dbReference type="InterPro" id="IPR002213">
    <property type="entry name" value="UDP_glucos_trans"/>
</dbReference>
<dbReference type="InterPro" id="IPR050426">
    <property type="entry name" value="Glycosyltransferase_28"/>
</dbReference>
<evidence type="ECO:0000256" key="3">
    <source>
        <dbReference type="ARBA" id="ARBA00022679"/>
    </source>
</evidence>
<dbReference type="SUPFAM" id="SSF53756">
    <property type="entry name" value="UDP-Glycosyltransferase/glycogen phosphorylase"/>
    <property type="match status" value="1"/>
</dbReference>
<reference evidence="7 8" key="1">
    <citation type="submission" date="2019-02" db="EMBL/GenBank/DDBJ databases">
        <title>Draft genome sequence of Amycolatopsis sp. 8-3EHSu isolated from roots of Suaeda maritima.</title>
        <authorList>
            <person name="Duangmal K."/>
            <person name="Chantavorakit T."/>
        </authorList>
    </citation>
    <scope>NUCLEOTIDE SEQUENCE [LARGE SCALE GENOMIC DNA]</scope>
    <source>
        <strain evidence="7 8">8-3EHSu</strain>
    </source>
</reference>
<dbReference type="AlphaFoldDB" id="A0A4Q7J4D7"/>
<evidence type="ECO:0000313" key="8">
    <source>
        <dbReference type="Proteomes" id="UP000292003"/>
    </source>
</evidence>
<organism evidence="7 8">
    <name type="scientific">Amycolatopsis suaedae</name>
    <dbReference type="NCBI Taxonomy" id="2510978"/>
    <lineage>
        <taxon>Bacteria</taxon>
        <taxon>Bacillati</taxon>
        <taxon>Actinomycetota</taxon>
        <taxon>Actinomycetes</taxon>
        <taxon>Pseudonocardiales</taxon>
        <taxon>Pseudonocardiaceae</taxon>
        <taxon>Amycolatopsis</taxon>
    </lineage>
</organism>
<feature type="domain" description="Erythromycin biosynthesis protein CIII-like N-terminal" evidence="6">
    <location>
        <begin position="22"/>
        <end position="256"/>
    </location>
</feature>
<sequence>MRVLFGTQPAETLFHFMVPLAWALRSAGHEVVVASQPEFAPSIRQAGLTAVPIGRRFGRNPAFAEQEEVLEEDNTGFPPPHDVVDHPEKIEWDYMRSGYATTIAWWKILNASAIHQLVGFAEQWRPDLVIWEPGYYAGPIAAQVTGAAHARLLWSVDVFGATREHFLRLKEQRPTGDRADPLADWITAYTTKYGVEFAEELVTGQYTIDPLPSSLGLATGLARLPLQYVPYNGQATVDPWLWDPPPAKPRVALSLGTSIISERAGGYIVDVQDLLDELGGLDIELVATIAEAEQKKLRRVPGNARLVAFAPMNHLVPSCAAVIHHAGIGTLATTSVRGVPQLSLPWDADQPHLARALAAQGGGLTVPAKEATGALVRENLLRLLEESSFRDSAAALREEMLTMPTPSRLVGTLEELVAGRG</sequence>
<comment type="caution">
    <text evidence="7">The sequence shown here is derived from an EMBL/GenBank/DDBJ whole genome shotgun (WGS) entry which is preliminary data.</text>
</comment>
<keyword evidence="2" id="KW-0328">Glycosyltransferase</keyword>
<keyword evidence="8" id="KW-1185">Reference proteome</keyword>
<dbReference type="InterPro" id="IPR048284">
    <property type="entry name" value="EryCIII-like_N"/>
</dbReference>
<evidence type="ECO:0000256" key="4">
    <source>
        <dbReference type="ARBA" id="ARBA00023194"/>
    </source>
</evidence>
<dbReference type="PANTHER" id="PTHR48050">
    <property type="entry name" value="STEROL 3-BETA-GLUCOSYLTRANSFERASE"/>
    <property type="match status" value="1"/>
</dbReference>
<proteinExistence type="inferred from homology"/>
<evidence type="ECO:0000256" key="2">
    <source>
        <dbReference type="ARBA" id="ARBA00022676"/>
    </source>
</evidence>
<dbReference type="OrthoDB" id="5488434at2"/>
<dbReference type="Pfam" id="PF21036">
    <property type="entry name" value="EryCIII-like_N"/>
    <property type="match status" value="1"/>
</dbReference>
<protein>
    <submittedName>
        <fullName evidence="7">Activator-dependent family glycosyltransferase</fullName>
    </submittedName>
</protein>
<keyword evidence="3 7" id="KW-0808">Transferase</keyword>